<accession>A0A0R1QMS4</accession>
<gene>
    <name evidence="1" type="ORF">FD01_GL000558</name>
</gene>
<evidence type="ECO:0000313" key="2">
    <source>
        <dbReference type="Proteomes" id="UP000051790"/>
    </source>
</evidence>
<dbReference type="EMBL" id="AZEU01000116">
    <property type="protein sequence ID" value="KRL45785.1"/>
    <property type="molecule type" value="Genomic_DNA"/>
</dbReference>
<dbReference type="AlphaFoldDB" id="A0A0R1QMS4"/>
<protein>
    <submittedName>
        <fullName evidence="1">Uncharacterized protein</fullName>
    </submittedName>
</protein>
<dbReference type="PATRIC" id="fig|1423769.4.peg.593"/>
<comment type="caution">
    <text evidence="1">The sequence shown here is derived from an EMBL/GenBank/DDBJ whole genome shotgun (WGS) entry which is preliminary data.</text>
</comment>
<evidence type="ECO:0000313" key="1">
    <source>
        <dbReference type="EMBL" id="KRL45785.1"/>
    </source>
</evidence>
<reference evidence="1 2" key="1">
    <citation type="journal article" date="2015" name="Genome Announc.">
        <title>Expanding the biotechnology potential of lactobacilli through comparative genomics of 213 strains and associated genera.</title>
        <authorList>
            <person name="Sun Z."/>
            <person name="Harris H.M."/>
            <person name="McCann A."/>
            <person name="Guo C."/>
            <person name="Argimon S."/>
            <person name="Zhang W."/>
            <person name="Yang X."/>
            <person name="Jeffery I.B."/>
            <person name="Cooney J.C."/>
            <person name="Kagawa T.F."/>
            <person name="Liu W."/>
            <person name="Song Y."/>
            <person name="Salvetti E."/>
            <person name="Wrobel A."/>
            <person name="Rasinkangas P."/>
            <person name="Parkhill J."/>
            <person name="Rea M.C."/>
            <person name="O'Sullivan O."/>
            <person name="Ritari J."/>
            <person name="Douillard F.P."/>
            <person name="Paul Ross R."/>
            <person name="Yang R."/>
            <person name="Briner A.E."/>
            <person name="Felis G.E."/>
            <person name="de Vos W.M."/>
            <person name="Barrangou R."/>
            <person name="Klaenhammer T.R."/>
            <person name="Caufield P.W."/>
            <person name="Cui Y."/>
            <person name="Zhang H."/>
            <person name="O'Toole P.W."/>
        </authorList>
    </citation>
    <scope>NUCLEOTIDE SEQUENCE [LARGE SCALE GENOMIC DNA]</scope>
    <source>
        <strain evidence="1 2">DSM 13343</strain>
    </source>
</reference>
<keyword evidence="2" id="KW-1185">Reference proteome</keyword>
<sequence>MLNQWVLHRLYGIGHIVEVQGDLITVRFSEADKVFSAVQAIPQGALKLLNAKVEAQFLAQLTQKPAAQSAPSHPAVAATSFACNQTYSNAEINAQFDGQTSGRIRRGDRALVQPDRHGDDRQVWQFPLQFN</sequence>
<dbReference type="Proteomes" id="UP000051790">
    <property type="component" value="Unassembled WGS sequence"/>
</dbReference>
<dbReference type="OrthoDB" id="9811997at2"/>
<name>A0A0R1QMS4_9LACO</name>
<organism evidence="1 2">
    <name type="scientific">Lacticaseibacillus manihotivorans DSM 13343 = JCM 12514</name>
    <dbReference type="NCBI Taxonomy" id="1423769"/>
    <lineage>
        <taxon>Bacteria</taxon>
        <taxon>Bacillati</taxon>
        <taxon>Bacillota</taxon>
        <taxon>Bacilli</taxon>
        <taxon>Lactobacillales</taxon>
        <taxon>Lactobacillaceae</taxon>
        <taxon>Lacticaseibacillus</taxon>
    </lineage>
</organism>
<proteinExistence type="predicted"/>
<dbReference type="RefSeq" id="WP_054714770.1">
    <property type="nucleotide sequence ID" value="NZ_AZEU01000116.1"/>
</dbReference>